<evidence type="ECO:0000313" key="2">
    <source>
        <dbReference type="Proteomes" id="UP000231070"/>
    </source>
</evidence>
<accession>A0A2G9X0Y9</accession>
<evidence type="ECO:0000313" key="1">
    <source>
        <dbReference type="EMBL" id="PIP00627.1"/>
    </source>
</evidence>
<keyword evidence="2" id="KW-1185">Reference proteome</keyword>
<name>A0A2G9X0Y9_9HYPH</name>
<sequence length="173" mass="19616">MPDVIRRRLDHGLSPLSRRAFIGKLAGAVTPALALPHAPLGPETVASSAAPSRFERLHCLLAEAQRLAAASFPEFDFCPFPSVPGKDPCGVFGFLIFSRASSSEPPVIEYDGPGLYEIRLRQWSADFHQIHRVEMVPRRHRFAGQFRLRFPDAKPRARWWYVPRDDFLVIKRI</sequence>
<dbReference type="AlphaFoldDB" id="A0A2G9X0Y9"/>
<proteinExistence type="predicted"/>
<gene>
    <name evidence="1" type="ORF">CJ014_00545</name>
</gene>
<dbReference type="RefSeq" id="WP_100078571.1">
    <property type="nucleotide sequence ID" value="NZ_NQVN01000001.1"/>
</dbReference>
<comment type="caution">
    <text evidence="1">The sequence shown here is derived from an EMBL/GenBank/DDBJ whole genome shotgun (WGS) entry which is preliminary data.</text>
</comment>
<dbReference type="Proteomes" id="UP000231070">
    <property type="component" value="Unassembled WGS sequence"/>
</dbReference>
<organism evidence="1 2">
    <name type="scientific">Pleomorphomonas carboxyditropha</name>
    <dbReference type="NCBI Taxonomy" id="2023338"/>
    <lineage>
        <taxon>Bacteria</taxon>
        <taxon>Pseudomonadati</taxon>
        <taxon>Pseudomonadota</taxon>
        <taxon>Alphaproteobacteria</taxon>
        <taxon>Hyphomicrobiales</taxon>
        <taxon>Pleomorphomonadaceae</taxon>
        <taxon>Pleomorphomonas</taxon>
    </lineage>
</organism>
<protein>
    <submittedName>
        <fullName evidence="1">Uncharacterized protein</fullName>
    </submittedName>
</protein>
<dbReference type="EMBL" id="NQVN01000001">
    <property type="protein sequence ID" value="PIP00627.1"/>
    <property type="molecule type" value="Genomic_DNA"/>
</dbReference>
<reference evidence="1 2" key="1">
    <citation type="submission" date="2017-08" db="EMBL/GenBank/DDBJ databases">
        <title>Pleomorphomonas carboxidotrophicus sp. nov., a new mesophilic hydrogenogenic carboxidotroph.</title>
        <authorList>
            <person name="Esquivel-Elizondo S."/>
            <person name="Krajmalnik-Brown R."/>
            <person name="Maldonado J."/>
        </authorList>
    </citation>
    <scope>NUCLEOTIDE SEQUENCE [LARGE SCALE GENOMIC DNA]</scope>
    <source>
        <strain evidence="1 2">SVCO-16</strain>
    </source>
</reference>